<accession>A0A0F9HFB9</accession>
<proteinExistence type="predicted"/>
<gene>
    <name evidence="1" type="ORF">LCGC14_1790310</name>
</gene>
<name>A0A0F9HFB9_9ZZZZ</name>
<dbReference type="Gene3D" id="3.40.50.300">
    <property type="entry name" value="P-loop containing nucleotide triphosphate hydrolases"/>
    <property type="match status" value="1"/>
</dbReference>
<organism evidence="1">
    <name type="scientific">marine sediment metagenome</name>
    <dbReference type="NCBI Taxonomy" id="412755"/>
    <lineage>
        <taxon>unclassified sequences</taxon>
        <taxon>metagenomes</taxon>
        <taxon>ecological metagenomes</taxon>
    </lineage>
</organism>
<dbReference type="EMBL" id="LAZR01017085">
    <property type="protein sequence ID" value="KKM01852.1"/>
    <property type="molecule type" value="Genomic_DNA"/>
</dbReference>
<dbReference type="AlphaFoldDB" id="A0A0F9HFB9"/>
<reference evidence="1" key="1">
    <citation type="journal article" date="2015" name="Nature">
        <title>Complex archaea that bridge the gap between prokaryotes and eukaryotes.</title>
        <authorList>
            <person name="Spang A."/>
            <person name="Saw J.H."/>
            <person name="Jorgensen S.L."/>
            <person name="Zaremba-Niedzwiedzka K."/>
            <person name="Martijn J."/>
            <person name="Lind A.E."/>
            <person name="van Eijk R."/>
            <person name="Schleper C."/>
            <person name="Guy L."/>
            <person name="Ettema T.J."/>
        </authorList>
    </citation>
    <scope>NUCLEOTIDE SEQUENCE</scope>
</reference>
<protein>
    <recommendedName>
        <fullName evidence="2">Terminase large subunit gp17-like C-terminal domain-containing protein</fullName>
    </recommendedName>
</protein>
<evidence type="ECO:0000313" key="1">
    <source>
        <dbReference type="EMBL" id="KKM01852.1"/>
    </source>
</evidence>
<comment type="caution">
    <text evidence="1">The sequence shown here is derived from an EMBL/GenBank/DDBJ whole genome shotgun (WGS) entry which is preliminary data.</text>
</comment>
<sequence length="521" mass="58058">MVKALSDTELIYNKMQEYKQDPVGFCTKVLSLKPEYVWRKMVNIMTSVRDNQFTAVRAAHSVSKTFSLGRVAVWFKTCFQPSTVITTAPNDNLVRNQLWREIHAAYAGAKIPLGGKMTSLQWDVKPSKEVLETLSPEVREAFEKNFAIGFSTSPDASAENATKMQGWHNVELLLLLDEVCGLHPIIWKTGMISLITNERCKVVAIGNPTDPECDFARACHSSDPDKNEGNETYISDEGWTVITISAKDTPNYKQNKEVIPGLASRQWVDRLVNQYGEKSDTVRMRILGLFPTHKEGTYYGAKLAKARKEGRVGNYGWVDSAAVYTFMDTGDVWTAVIFAQFLRGRIRIIDDYFDNEGLGLPNLANVLQGKPYVYGGYFVGPELKYGTSGKFQTGKTTLDLAAELKLHLQSIPDHSFDDGIEAGRSVFNQLEINEDGSVTFIKAMSGYGKKKNMALSNDETTIYHDTPAKPHRHMADAFRHLAVQYLYGEIGGENLGWPGATPTRKSYVGDRGVGDLLEVGS</sequence>
<dbReference type="InterPro" id="IPR027417">
    <property type="entry name" value="P-loop_NTPase"/>
</dbReference>
<evidence type="ECO:0008006" key="2">
    <source>
        <dbReference type="Google" id="ProtNLM"/>
    </source>
</evidence>